<dbReference type="EMBL" id="PEDP01006286">
    <property type="protein sequence ID" value="POS81891.1"/>
    <property type="molecule type" value="Genomic_DNA"/>
</dbReference>
<organism evidence="4 5">
    <name type="scientific">Erysiphe pulchra</name>
    <dbReference type="NCBI Taxonomy" id="225359"/>
    <lineage>
        <taxon>Eukaryota</taxon>
        <taxon>Fungi</taxon>
        <taxon>Dikarya</taxon>
        <taxon>Ascomycota</taxon>
        <taxon>Pezizomycotina</taxon>
        <taxon>Leotiomycetes</taxon>
        <taxon>Erysiphales</taxon>
        <taxon>Erysiphaceae</taxon>
        <taxon>Erysiphe</taxon>
    </lineage>
</organism>
<feature type="domain" description="CCHC-type" evidence="3">
    <location>
        <begin position="131"/>
        <end position="146"/>
    </location>
</feature>
<accession>A0A2S4PIM5</accession>
<evidence type="ECO:0000259" key="3">
    <source>
        <dbReference type="PROSITE" id="PS50158"/>
    </source>
</evidence>
<name>A0A2S4PIM5_9PEZI</name>
<evidence type="ECO:0000256" key="2">
    <source>
        <dbReference type="SAM" id="MobiDB-lite"/>
    </source>
</evidence>
<keyword evidence="1" id="KW-0862">Zinc</keyword>
<proteinExistence type="predicted"/>
<keyword evidence="1" id="KW-0479">Metal-binding</keyword>
<comment type="caution">
    <text evidence="4">The sequence shown here is derived from an EMBL/GenBank/DDBJ whole genome shotgun (WGS) entry which is preliminary data.</text>
</comment>
<feature type="region of interest" description="Disordered" evidence="2">
    <location>
        <begin position="80"/>
        <end position="112"/>
    </location>
</feature>
<dbReference type="Proteomes" id="UP000237438">
    <property type="component" value="Unassembled WGS sequence"/>
</dbReference>
<evidence type="ECO:0000313" key="4">
    <source>
        <dbReference type="EMBL" id="POS81891.1"/>
    </source>
</evidence>
<reference evidence="4 5" key="1">
    <citation type="submission" date="2017-10" db="EMBL/GenBank/DDBJ databases">
        <title>Development of genomic resources for the powdery mildew, Erysiphe pulchra.</title>
        <authorList>
            <person name="Wadl P.A."/>
            <person name="Mack B.M."/>
            <person name="Moore G."/>
            <person name="Beltz S.B."/>
        </authorList>
    </citation>
    <scope>NUCLEOTIDE SEQUENCE [LARGE SCALE GENOMIC DNA]</scope>
    <source>
        <strain evidence="4">Cflorida</strain>
    </source>
</reference>
<dbReference type="GO" id="GO:0003676">
    <property type="term" value="F:nucleic acid binding"/>
    <property type="evidence" value="ECO:0007669"/>
    <property type="project" value="InterPro"/>
</dbReference>
<dbReference type="OrthoDB" id="3595120at2759"/>
<feature type="compositionally biased region" description="Low complexity" evidence="2">
    <location>
        <begin position="81"/>
        <end position="94"/>
    </location>
</feature>
<feature type="non-terminal residue" evidence="4">
    <location>
        <position position="509"/>
    </location>
</feature>
<keyword evidence="1" id="KW-0863">Zinc-finger</keyword>
<keyword evidence="5" id="KW-1185">Reference proteome</keyword>
<dbReference type="AlphaFoldDB" id="A0A2S4PIM5"/>
<evidence type="ECO:0000313" key="5">
    <source>
        <dbReference type="Proteomes" id="UP000237438"/>
    </source>
</evidence>
<protein>
    <recommendedName>
        <fullName evidence="3">CCHC-type domain-containing protein</fullName>
    </recommendedName>
</protein>
<dbReference type="GO" id="GO:0008270">
    <property type="term" value="F:zinc ion binding"/>
    <property type="evidence" value="ECO:0007669"/>
    <property type="project" value="UniProtKB-KW"/>
</dbReference>
<gene>
    <name evidence="4" type="ORF">EPUL_006424</name>
</gene>
<dbReference type="PROSITE" id="PS50158">
    <property type="entry name" value="ZF_CCHC"/>
    <property type="match status" value="1"/>
</dbReference>
<evidence type="ECO:0000256" key="1">
    <source>
        <dbReference type="PROSITE-ProRule" id="PRU00047"/>
    </source>
</evidence>
<dbReference type="InterPro" id="IPR001878">
    <property type="entry name" value="Znf_CCHC"/>
</dbReference>
<sequence>MDNQQRNNRLLQPYSTYGQKNMVQFTQPDIQTNVATPMPQFMSQVNQRPTQPLQVMSRNWQNQDQAQISQNVVHQNSQLIGNRGTSNNRSNNAGTRGGKINNPRSTPPRHLSKNNFINGTVPYHRDMGLLCLQCGQIGHTKTSCAEQPLENWEQTYLKELLWPPMNANFAGHTLPDGMLRYRDINDSQWANRPTNDQVRSVSGEWRESYSAEKQNLIGKDKSGDWRNLSSKPMAKDSYVSRSKTPEIDFEIFTGISDANMKMNQNQSFSVIIGFESLKQGKEALNRKEKSVRIDEGADMVSIALDSFLNEEDVRKRRRPIEIDDLLNKEQENVKFRKVEQKKKRRTLRQLKEILGRQGKGPIDYQKLAEDIKVEVSLMDLFQISPDLSKAFRSLSTRVNQRSEKTNGPRTKPAFSADAKLYHDTMIEERSNSERRSLITIEQKAFRVPVTIKTFRDGKEVNVKLPTNVAQADQGSDMIIVTVGLLKALGLPMRTLTSRGFDGMTMNVAD</sequence>